<reference evidence="2 3" key="1">
    <citation type="submission" date="2019-08" db="EMBL/GenBank/DDBJ databases">
        <title>In-depth cultivation of the pig gut microbiome towards novel bacterial diversity and tailored functional studies.</title>
        <authorList>
            <person name="Wylensek D."/>
            <person name="Hitch T.C.A."/>
            <person name="Clavel T."/>
        </authorList>
    </citation>
    <scope>NUCLEOTIDE SEQUENCE [LARGE SCALE GENOMIC DNA]</scope>
    <source>
        <strain evidence="2 3">Oil+RF-744-WCA-WT-11</strain>
    </source>
</reference>
<sequence length="127" mass="14485">MSIVKYTNRQTGVVTWYESTSHYDPDTKQSRPIRKYLGKEDPVTGELIPSSGKRGRKSSSQVQDSEHHTGGPASAQDGRIQQMEKQNRDQQERIRTLEAENRQLHDTICRLGSAIEKLYSLYTSSED</sequence>
<protein>
    <submittedName>
        <fullName evidence="2">Uncharacterized protein</fullName>
    </submittedName>
</protein>
<dbReference type="Proteomes" id="UP000481852">
    <property type="component" value="Unassembled WGS sequence"/>
</dbReference>
<name>A0A6L5X742_9FIRM</name>
<evidence type="ECO:0000256" key="1">
    <source>
        <dbReference type="SAM" id="MobiDB-lite"/>
    </source>
</evidence>
<dbReference type="RefSeq" id="WP_154525861.1">
    <property type="nucleotide sequence ID" value="NZ_VULZ01000009.1"/>
</dbReference>
<accession>A0A6L5X742</accession>
<keyword evidence="3" id="KW-1185">Reference proteome</keyword>
<feature type="region of interest" description="Disordered" evidence="1">
    <location>
        <begin position="18"/>
        <end position="100"/>
    </location>
</feature>
<dbReference type="AlphaFoldDB" id="A0A6L5X742"/>
<proteinExistence type="predicted"/>
<evidence type="ECO:0000313" key="3">
    <source>
        <dbReference type="Proteomes" id="UP000481852"/>
    </source>
</evidence>
<dbReference type="EMBL" id="VULZ01000009">
    <property type="protein sequence ID" value="MSS15235.1"/>
    <property type="molecule type" value="Genomic_DNA"/>
</dbReference>
<organism evidence="2 3">
    <name type="scientific">Porcincola intestinalis</name>
    <dbReference type="NCBI Taxonomy" id="2606632"/>
    <lineage>
        <taxon>Bacteria</taxon>
        <taxon>Bacillati</taxon>
        <taxon>Bacillota</taxon>
        <taxon>Clostridia</taxon>
        <taxon>Lachnospirales</taxon>
        <taxon>Lachnospiraceae</taxon>
        <taxon>Porcincola</taxon>
    </lineage>
</organism>
<comment type="caution">
    <text evidence="2">The sequence shown here is derived from an EMBL/GenBank/DDBJ whole genome shotgun (WGS) entry which is preliminary data.</text>
</comment>
<feature type="compositionally biased region" description="Basic and acidic residues" evidence="1">
    <location>
        <begin position="85"/>
        <end position="100"/>
    </location>
</feature>
<evidence type="ECO:0000313" key="2">
    <source>
        <dbReference type="EMBL" id="MSS15235.1"/>
    </source>
</evidence>
<gene>
    <name evidence="2" type="ORF">FYJ35_09345</name>
</gene>